<dbReference type="AlphaFoldDB" id="A0A2N1PQI9"/>
<dbReference type="SFLD" id="SFLDG01386">
    <property type="entry name" value="main_SPASM_domain-containing"/>
    <property type="match status" value="1"/>
</dbReference>
<organism evidence="8 9">
    <name type="scientific">Candidatus Wallbacteria bacterium HGW-Wallbacteria-1</name>
    <dbReference type="NCBI Taxonomy" id="2013854"/>
    <lineage>
        <taxon>Bacteria</taxon>
        <taxon>Candidatus Walliibacteriota</taxon>
    </lineage>
</organism>
<dbReference type="PIRSF" id="PIRSF037420">
    <property type="entry name" value="PQQ_syn_pqqE"/>
    <property type="match status" value="1"/>
</dbReference>
<protein>
    <recommendedName>
        <fullName evidence="7">Radical SAM core domain-containing protein</fullName>
    </recommendedName>
</protein>
<keyword evidence="3" id="KW-0949">S-adenosyl-L-methionine</keyword>
<comment type="caution">
    <text evidence="8">The sequence shown here is derived from an EMBL/GenBank/DDBJ whole genome shotgun (WGS) entry which is preliminary data.</text>
</comment>
<keyword evidence="2" id="KW-0004">4Fe-4S</keyword>
<dbReference type="GO" id="GO:0051539">
    <property type="term" value="F:4 iron, 4 sulfur cluster binding"/>
    <property type="evidence" value="ECO:0007669"/>
    <property type="project" value="UniProtKB-KW"/>
</dbReference>
<dbReference type="InterPro" id="IPR050377">
    <property type="entry name" value="Radical_SAM_PqqE_MftC-like"/>
</dbReference>
<dbReference type="Gene3D" id="3.20.20.70">
    <property type="entry name" value="Aldolase class I"/>
    <property type="match status" value="1"/>
</dbReference>
<dbReference type="InterPro" id="IPR007197">
    <property type="entry name" value="rSAM"/>
</dbReference>
<evidence type="ECO:0000256" key="6">
    <source>
        <dbReference type="ARBA" id="ARBA00023014"/>
    </source>
</evidence>
<dbReference type="GO" id="GO:0003824">
    <property type="term" value="F:catalytic activity"/>
    <property type="evidence" value="ECO:0007669"/>
    <property type="project" value="InterPro"/>
</dbReference>
<evidence type="ECO:0000256" key="5">
    <source>
        <dbReference type="ARBA" id="ARBA00023004"/>
    </source>
</evidence>
<evidence type="ECO:0000256" key="1">
    <source>
        <dbReference type="ARBA" id="ARBA00001966"/>
    </source>
</evidence>
<evidence type="ECO:0000256" key="3">
    <source>
        <dbReference type="ARBA" id="ARBA00022691"/>
    </source>
</evidence>
<dbReference type="CDD" id="cd01335">
    <property type="entry name" value="Radical_SAM"/>
    <property type="match status" value="1"/>
</dbReference>
<dbReference type="Proteomes" id="UP000233256">
    <property type="component" value="Unassembled WGS sequence"/>
</dbReference>
<dbReference type="InterPro" id="IPR013785">
    <property type="entry name" value="Aldolase_TIM"/>
</dbReference>
<keyword evidence="6" id="KW-0411">Iron-sulfur</keyword>
<dbReference type="SFLD" id="SFLDG01067">
    <property type="entry name" value="SPASM/twitch_domain_containing"/>
    <property type="match status" value="1"/>
</dbReference>
<dbReference type="InterPro" id="IPR023885">
    <property type="entry name" value="4Fe4S-binding_SPASM_dom"/>
</dbReference>
<comment type="cofactor">
    <cofactor evidence="1">
        <name>[4Fe-4S] cluster</name>
        <dbReference type="ChEBI" id="CHEBI:49883"/>
    </cofactor>
</comment>
<evidence type="ECO:0000259" key="7">
    <source>
        <dbReference type="PROSITE" id="PS51918"/>
    </source>
</evidence>
<dbReference type="GO" id="GO:0046872">
    <property type="term" value="F:metal ion binding"/>
    <property type="evidence" value="ECO:0007669"/>
    <property type="project" value="UniProtKB-KW"/>
</dbReference>
<sequence length="335" mass="36460">MRRAPLSFLSRRIALSSVPISVNLEIASACNLDCLHCVRARTESQLPMGRWMDLLDELREAGTLELTVTGGEPLIRDNALELMLRASSLGFAMSLFTNGSLVNEVLAESLGKLRMRVVQLSLYGPDAETHDMITRVSGSFESLCAAAHLLRRAGVRTRGAIMVLSQNMANLERTCQLAGELFSEHRFDFTLFSSENPFRSVHDLRVPSSFALWADDLLSGSGPRSAGEDNGTSDAGGCNMGRNTACIAASGDVFPCILFRRSAGNIQERSFGEIWSSKEMDEFRKIASAGGEGCRGCPLVRYCHGCPGFSVSENLQPSDPPVEACRLFRARSGLL</sequence>
<dbReference type="Pfam" id="PF04055">
    <property type="entry name" value="Radical_SAM"/>
    <property type="match status" value="1"/>
</dbReference>
<name>A0A2N1PQI9_9BACT</name>
<evidence type="ECO:0000256" key="4">
    <source>
        <dbReference type="ARBA" id="ARBA00022723"/>
    </source>
</evidence>
<evidence type="ECO:0000256" key="2">
    <source>
        <dbReference type="ARBA" id="ARBA00022485"/>
    </source>
</evidence>
<reference evidence="8 9" key="1">
    <citation type="journal article" date="2017" name="ISME J.">
        <title>Potential for microbial H2 and metal transformations associated with novel bacteria and archaea in deep terrestrial subsurface sediments.</title>
        <authorList>
            <person name="Hernsdorf A.W."/>
            <person name="Amano Y."/>
            <person name="Miyakawa K."/>
            <person name="Ise K."/>
            <person name="Suzuki Y."/>
            <person name="Anantharaman K."/>
            <person name="Probst A."/>
            <person name="Burstein D."/>
            <person name="Thomas B.C."/>
            <person name="Banfield J.F."/>
        </authorList>
    </citation>
    <scope>NUCLEOTIDE SEQUENCE [LARGE SCALE GENOMIC DNA]</scope>
    <source>
        <strain evidence="8">HGW-Wallbacteria-1</strain>
    </source>
</reference>
<dbReference type="SFLD" id="SFLDS00029">
    <property type="entry name" value="Radical_SAM"/>
    <property type="match status" value="1"/>
</dbReference>
<dbReference type="PANTHER" id="PTHR11228">
    <property type="entry name" value="RADICAL SAM DOMAIN PROTEIN"/>
    <property type="match status" value="1"/>
</dbReference>
<dbReference type="SUPFAM" id="SSF102114">
    <property type="entry name" value="Radical SAM enzymes"/>
    <property type="match status" value="1"/>
</dbReference>
<keyword evidence="4" id="KW-0479">Metal-binding</keyword>
<dbReference type="PANTHER" id="PTHR11228:SF7">
    <property type="entry name" value="PQQA PEPTIDE CYCLASE"/>
    <property type="match status" value="1"/>
</dbReference>
<dbReference type="InterPro" id="IPR058240">
    <property type="entry name" value="rSAM_sf"/>
</dbReference>
<feature type="domain" description="Radical SAM core" evidence="7">
    <location>
        <begin position="16"/>
        <end position="228"/>
    </location>
</feature>
<dbReference type="NCBIfam" id="TIGR04085">
    <property type="entry name" value="rSAM_more_4Fe4S"/>
    <property type="match status" value="1"/>
</dbReference>
<dbReference type="Pfam" id="PF13186">
    <property type="entry name" value="SPASM"/>
    <property type="match status" value="1"/>
</dbReference>
<dbReference type="PROSITE" id="PS51918">
    <property type="entry name" value="RADICAL_SAM"/>
    <property type="match status" value="1"/>
</dbReference>
<proteinExistence type="predicted"/>
<dbReference type="EMBL" id="PGXC01000005">
    <property type="protein sequence ID" value="PKK90613.1"/>
    <property type="molecule type" value="Genomic_DNA"/>
</dbReference>
<gene>
    <name evidence="8" type="ORF">CVV64_09660</name>
</gene>
<evidence type="ECO:0000313" key="9">
    <source>
        <dbReference type="Proteomes" id="UP000233256"/>
    </source>
</evidence>
<dbReference type="InterPro" id="IPR017200">
    <property type="entry name" value="PqqE-like"/>
</dbReference>
<evidence type="ECO:0000313" key="8">
    <source>
        <dbReference type="EMBL" id="PKK90613.1"/>
    </source>
</evidence>
<accession>A0A2N1PQI9</accession>
<keyword evidence="5" id="KW-0408">Iron</keyword>